<comment type="caution">
    <text evidence="1">The sequence shown here is derived from an EMBL/GenBank/DDBJ whole genome shotgun (WGS) entry which is preliminary data.</text>
</comment>
<keyword evidence="2" id="KW-1185">Reference proteome</keyword>
<organism evidence="1 2">
    <name type="scientific">Sphingomonas xinjiangensis</name>
    <dbReference type="NCBI Taxonomy" id="643568"/>
    <lineage>
        <taxon>Bacteria</taxon>
        <taxon>Pseudomonadati</taxon>
        <taxon>Pseudomonadota</taxon>
        <taxon>Alphaproteobacteria</taxon>
        <taxon>Sphingomonadales</taxon>
        <taxon>Sphingomonadaceae</taxon>
        <taxon>Sphingomonas</taxon>
    </lineage>
</organism>
<evidence type="ECO:0000313" key="1">
    <source>
        <dbReference type="EMBL" id="MBB5709030.1"/>
    </source>
</evidence>
<dbReference type="Proteomes" id="UP000527143">
    <property type="component" value="Unassembled WGS sequence"/>
</dbReference>
<proteinExistence type="predicted"/>
<sequence length="45" mass="5061">MRLSIWTGLAAHQPGAGINRARRGDYPRFSRFRARVNGCPIHEPA</sequence>
<accession>A0A840YJN8</accession>
<evidence type="ECO:0000313" key="2">
    <source>
        <dbReference type="Proteomes" id="UP000527143"/>
    </source>
</evidence>
<dbReference type="AlphaFoldDB" id="A0A840YJN8"/>
<dbReference type="EMBL" id="JACIJF010000001">
    <property type="protein sequence ID" value="MBB5709030.1"/>
    <property type="molecule type" value="Genomic_DNA"/>
</dbReference>
<name>A0A840YJN8_9SPHN</name>
<protein>
    <submittedName>
        <fullName evidence="1">Uncharacterized protein</fullName>
    </submittedName>
</protein>
<gene>
    <name evidence="1" type="ORF">FHT02_000236</name>
</gene>
<reference evidence="1 2" key="1">
    <citation type="submission" date="2020-08" db="EMBL/GenBank/DDBJ databases">
        <title>Genomic Encyclopedia of Type Strains, Phase IV (KMG-IV): sequencing the most valuable type-strain genomes for metagenomic binning, comparative biology and taxonomic classification.</title>
        <authorList>
            <person name="Goeker M."/>
        </authorList>
    </citation>
    <scope>NUCLEOTIDE SEQUENCE [LARGE SCALE GENOMIC DNA]</scope>
    <source>
        <strain evidence="1 2">DSM 26736</strain>
    </source>
</reference>